<gene>
    <name evidence="1" type="ORF">EDD29_2602</name>
</gene>
<dbReference type="Proteomes" id="UP000272400">
    <property type="component" value="Unassembled WGS sequence"/>
</dbReference>
<comment type="caution">
    <text evidence="1">The sequence shown here is derived from an EMBL/GenBank/DDBJ whole genome shotgun (WGS) entry which is preliminary data.</text>
</comment>
<evidence type="ECO:0000313" key="1">
    <source>
        <dbReference type="EMBL" id="ROO85067.1"/>
    </source>
</evidence>
<sequence>MSTWEEMQELIGAGDCAGVAVLANRLGDAGRKEVAGALPGYVRSAGLRRWDDPRTMAARVAGAGCISGAAAAAAWITRGEVRDARGPRLARQIVAAVAHRPDAWRMDVARRLADRLRLADMTAWRADLAAWEVAALLHMEAREAPPTSPAFVVGWLGWRTYVPPKEDPFFATLAPAIFDTDGVGEYLGGNEALAVARQWDRPGLRPRPLVEDLLVELDRPDLLDGCVRRFLRGGTARSLTWFVKLHALLAPDAAEATQRLRDYVRLLPLAVLSVAEPAFAAVRAADEAAPLEPALFRESADAVLFRPELKIVKAALSWLDKTAGGRESATVEALAGVLGHENAAIRERSVKIAVKCAKAVDPLTAETVRQAAAVLPAPQRAEIAAAYGEVKAEEPAPVPVLYPAVPRELEPPISSAAELREAVVLHLTNISGTLPWPEIERLLAGLVVHGPSLTGELRALAEKHRPHILRKDLILHLMGIDLALHCLIFKRTADDLAQYVDTLMQKANGFGYSPPAPELMFRRRFVEAALHLGGPAPLATPTSASGHVDPQEFAARLRAFQDAGRTPGTADLEQALLRLPGGADAAILSGLESTAAHIARAWLTEGVLVEPVVTHRLLRLPLKDGSGDAPRLAAAVSWAADLPSAALLGALPEPEKADDLWSGAAAWWPSALPSYREISAVQLLRQAVIWPRIRCGQDRTVLAFADAKGPTGPATAALLLYALSSEHPADRAAALDALLSLAAEDALPAADLGRLLAALAEDLVLPRVIPSLVDAVRAGALLWPLFAEAITAFLPTPDARPPAPFATLLAAASDYADLHHTRTPIAALTAWTPASRTTRAAKEATRLRTTLETP</sequence>
<protein>
    <submittedName>
        <fullName evidence="1">Uncharacterized protein</fullName>
    </submittedName>
</protein>
<keyword evidence="2" id="KW-1185">Reference proteome</keyword>
<name>A0A3N1CUW8_9ACTN</name>
<evidence type="ECO:0000313" key="2">
    <source>
        <dbReference type="Proteomes" id="UP000272400"/>
    </source>
</evidence>
<reference evidence="1 2" key="1">
    <citation type="submission" date="2018-11" db="EMBL/GenBank/DDBJ databases">
        <title>Sequencing the genomes of 1000 actinobacteria strains.</title>
        <authorList>
            <person name="Klenk H.-P."/>
        </authorList>
    </citation>
    <scope>NUCLEOTIDE SEQUENCE [LARGE SCALE GENOMIC DNA]</scope>
    <source>
        <strain evidence="1 2">DSM 44254</strain>
    </source>
</reference>
<dbReference type="AlphaFoldDB" id="A0A3N1CUW8"/>
<organism evidence="1 2">
    <name type="scientific">Actinocorallia herbida</name>
    <dbReference type="NCBI Taxonomy" id="58109"/>
    <lineage>
        <taxon>Bacteria</taxon>
        <taxon>Bacillati</taxon>
        <taxon>Actinomycetota</taxon>
        <taxon>Actinomycetes</taxon>
        <taxon>Streptosporangiales</taxon>
        <taxon>Thermomonosporaceae</taxon>
        <taxon>Actinocorallia</taxon>
    </lineage>
</organism>
<dbReference type="OrthoDB" id="3245799at2"/>
<accession>A0A3N1CUW8</accession>
<proteinExistence type="predicted"/>
<dbReference type="RefSeq" id="WP_123664615.1">
    <property type="nucleotide sequence ID" value="NZ_RJKE01000001.1"/>
</dbReference>
<dbReference type="EMBL" id="RJKE01000001">
    <property type="protein sequence ID" value="ROO85067.1"/>
    <property type="molecule type" value="Genomic_DNA"/>
</dbReference>